<evidence type="ECO:0000313" key="1">
    <source>
        <dbReference type="EMBL" id="SUS06171.1"/>
    </source>
</evidence>
<accession>A0A380TEM0</accession>
<sequence length="100" mass="11238">MSKSSQRRAIDSYRKRLTERGMTRFEVIGRYDDRELIRAVAKRLAEGGADADRLRVAVNRSISGEPPRKGGILKALLASPLIGSELDLTRPREEGRKVDM</sequence>
<proteinExistence type="predicted"/>
<organism evidence="1">
    <name type="scientific">metagenome</name>
    <dbReference type="NCBI Taxonomy" id="256318"/>
    <lineage>
        <taxon>unclassified sequences</taxon>
        <taxon>metagenomes</taxon>
    </lineage>
</organism>
<gene>
    <name evidence="1" type="ORF">DF3PB_250001</name>
</gene>
<name>A0A380TEM0_9ZZZZ</name>
<reference evidence="1" key="1">
    <citation type="submission" date="2018-07" db="EMBL/GenBank/DDBJ databases">
        <authorList>
            <person name="Quirk P.G."/>
            <person name="Krulwich T.A."/>
        </authorList>
    </citation>
    <scope>NUCLEOTIDE SEQUENCE</scope>
</reference>
<dbReference type="EMBL" id="UIDG01000168">
    <property type="protein sequence ID" value="SUS06171.1"/>
    <property type="molecule type" value="Genomic_DNA"/>
</dbReference>
<protein>
    <submittedName>
        <fullName evidence="1">Uncharacterized protein</fullName>
    </submittedName>
</protein>
<dbReference type="AlphaFoldDB" id="A0A380TEM0"/>